<evidence type="ECO:0000313" key="1">
    <source>
        <dbReference type="EMBL" id="KAJ1208557.1"/>
    </source>
</evidence>
<dbReference type="AlphaFoldDB" id="A0AAV7W6U2"/>
<accession>A0AAV7W6U2</accession>
<comment type="caution">
    <text evidence="1">The sequence shown here is derived from an EMBL/GenBank/DDBJ whole genome shotgun (WGS) entry which is preliminary data.</text>
</comment>
<name>A0AAV7W6U2_PLEWA</name>
<organism evidence="1 2">
    <name type="scientific">Pleurodeles waltl</name>
    <name type="common">Iberian ribbed newt</name>
    <dbReference type="NCBI Taxonomy" id="8319"/>
    <lineage>
        <taxon>Eukaryota</taxon>
        <taxon>Metazoa</taxon>
        <taxon>Chordata</taxon>
        <taxon>Craniata</taxon>
        <taxon>Vertebrata</taxon>
        <taxon>Euteleostomi</taxon>
        <taxon>Amphibia</taxon>
        <taxon>Batrachia</taxon>
        <taxon>Caudata</taxon>
        <taxon>Salamandroidea</taxon>
        <taxon>Salamandridae</taxon>
        <taxon>Pleurodelinae</taxon>
        <taxon>Pleurodeles</taxon>
    </lineage>
</organism>
<protein>
    <submittedName>
        <fullName evidence="1">Uncharacterized protein</fullName>
    </submittedName>
</protein>
<evidence type="ECO:0000313" key="2">
    <source>
        <dbReference type="Proteomes" id="UP001066276"/>
    </source>
</evidence>
<reference evidence="1" key="1">
    <citation type="journal article" date="2022" name="bioRxiv">
        <title>Sequencing and chromosome-scale assembly of the giantPleurodeles waltlgenome.</title>
        <authorList>
            <person name="Brown T."/>
            <person name="Elewa A."/>
            <person name="Iarovenko S."/>
            <person name="Subramanian E."/>
            <person name="Araus A.J."/>
            <person name="Petzold A."/>
            <person name="Susuki M."/>
            <person name="Suzuki K.-i.T."/>
            <person name="Hayashi T."/>
            <person name="Toyoda A."/>
            <person name="Oliveira C."/>
            <person name="Osipova E."/>
            <person name="Leigh N.D."/>
            <person name="Simon A."/>
            <person name="Yun M.H."/>
        </authorList>
    </citation>
    <scope>NUCLEOTIDE SEQUENCE</scope>
    <source>
        <strain evidence="1">20211129_DDA</strain>
        <tissue evidence="1">Liver</tissue>
    </source>
</reference>
<dbReference type="EMBL" id="JANPWB010000002">
    <property type="protein sequence ID" value="KAJ1208557.1"/>
    <property type="molecule type" value="Genomic_DNA"/>
</dbReference>
<proteinExistence type="predicted"/>
<dbReference type="Proteomes" id="UP001066276">
    <property type="component" value="Chromosome 1_2"/>
</dbReference>
<sequence>MQVVFRPGKRGDDYLDSGALIREVGRETSEREKTWNRFEFGGVCGIESGPDILAIHLGENGLVRERDLVPQKAMKADKEFVRWNTSYVDRDDSQKRADQQPFTGQEGS</sequence>
<keyword evidence="2" id="KW-1185">Reference proteome</keyword>
<gene>
    <name evidence="1" type="ORF">NDU88_003941</name>
</gene>